<reference evidence="2" key="1">
    <citation type="submission" date="2023-07" db="EMBL/GenBank/DDBJ databases">
        <title>30 novel species of actinomycetes from the DSMZ collection.</title>
        <authorList>
            <person name="Nouioui I."/>
        </authorList>
    </citation>
    <scope>NUCLEOTIDE SEQUENCE [LARGE SCALE GENOMIC DNA]</scope>
    <source>
        <strain evidence="2">DSM 45834</strain>
    </source>
</reference>
<dbReference type="EMBL" id="JAVREJ010000005">
    <property type="protein sequence ID" value="MDT0349837.1"/>
    <property type="molecule type" value="Genomic_DNA"/>
</dbReference>
<evidence type="ECO:0000313" key="1">
    <source>
        <dbReference type="EMBL" id="MDT0349837.1"/>
    </source>
</evidence>
<name>A0ABU2N7B9_9PSEU</name>
<accession>A0ABU2N7B9</accession>
<gene>
    <name evidence="1" type="ORF">RM445_09920</name>
</gene>
<organism evidence="1 2">
    <name type="scientific">Pseudonocardia charpentierae</name>
    <dbReference type="NCBI Taxonomy" id="3075545"/>
    <lineage>
        <taxon>Bacteria</taxon>
        <taxon>Bacillati</taxon>
        <taxon>Actinomycetota</taxon>
        <taxon>Actinomycetes</taxon>
        <taxon>Pseudonocardiales</taxon>
        <taxon>Pseudonocardiaceae</taxon>
        <taxon>Pseudonocardia</taxon>
    </lineage>
</organism>
<comment type="caution">
    <text evidence="1">The sequence shown here is derived from an EMBL/GenBank/DDBJ whole genome shotgun (WGS) entry which is preliminary data.</text>
</comment>
<keyword evidence="2" id="KW-1185">Reference proteome</keyword>
<dbReference type="RefSeq" id="WP_311555870.1">
    <property type="nucleotide sequence ID" value="NZ_JAVREJ010000005.1"/>
</dbReference>
<protein>
    <submittedName>
        <fullName evidence="1">Uncharacterized protein</fullName>
    </submittedName>
</protein>
<dbReference type="Proteomes" id="UP001183202">
    <property type="component" value="Unassembled WGS sequence"/>
</dbReference>
<evidence type="ECO:0000313" key="2">
    <source>
        <dbReference type="Proteomes" id="UP001183202"/>
    </source>
</evidence>
<proteinExistence type="predicted"/>
<sequence length="100" mass="10866">MNPHRLQGLVAAVPESIGPDQRGRLDAHVEAVGSCCTRIMEVKQALRGALDGRGGSALDLACELDSLERVQERLDRYLLAVVEELSHVSRESVYDDGVPV</sequence>